<sequence>MPALASQEQDSAAATVARNKHKQLKLLRLRKMPKSKLKLDAVGPSPTLHNFEGFSPPDFGGSLASLGEDGQAASLLSSYYSESFQRSTRKGFDTSSALPEKSKRIIGRVPTFTKPRLPQYTCSLNSYSSPMLFVTPVWQGTPSRTMSRSGARNKSTGARGRPNTAPNPNPNGGISTQISISDFDFSPNLDAESPVILPTPQAGEENSLAFMSQSSIESFSQKSSTISNIGQKKLFASTTGGRKPVPKSTLQYTMISEPPHKKKGPTYANSPILRRLASPYGEDFAASLAAASETDSGKTPKKYFLKKTKKKKTAKKAKKKSEGLPPRDIVYEERKQQELLNLARRKQEVEEMLRLERLQSHEVRQREAASLLRQQAVWASIGNLVSKDFMSHTKRGGSNSGGEEKKEEQQQQEQAETTVRSPQQEQQQREWEQEQSASATTVKLEIGDDGRVKVNAGEASEKEESIKEKVHRMRAELRKNNDDTAA</sequence>
<reference evidence="3" key="1">
    <citation type="journal article" date="2023" name="Commun. Biol.">
        <title>Genome analysis of Parmales, the sister group of diatoms, reveals the evolutionary specialization of diatoms from phago-mixotrophs to photoautotrophs.</title>
        <authorList>
            <person name="Ban H."/>
            <person name="Sato S."/>
            <person name="Yoshikawa S."/>
            <person name="Yamada K."/>
            <person name="Nakamura Y."/>
            <person name="Ichinomiya M."/>
            <person name="Sato N."/>
            <person name="Blanc-Mathieu R."/>
            <person name="Endo H."/>
            <person name="Kuwata A."/>
            <person name="Ogata H."/>
        </authorList>
    </citation>
    <scope>NUCLEOTIDE SEQUENCE [LARGE SCALE GENOMIC DNA]</scope>
</reference>
<evidence type="ECO:0000313" key="3">
    <source>
        <dbReference type="Proteomes" id="UP001162640"/>
    </source>
</evidence>
<feature type="region of interest" description="Disordered" evidence="1">
    <location>
        <begin position="389"/>
        <end position="469"/>
    </location>
</feature>
<protein>
    <submittedName>
        <fullName evidence="2">Uncharacterized protein</fullName>
    </submittedName>
</protein>
<organism evidence="2 3">
    <name type="scientific">Triparma laevis f. inornata</name>
    <dbReference type="NCBI Taxonomy" id="1714386"/>
    <lineage>
        <taxon>Eukaryota</taxon>
        <taxon>Sar</taxon>
        <taxon>Stramenopiles</taxon>
        <taxon>Ochrophyta</taxon>
        <taxon>Bolidophyceae</taxon>
        <taxon>Parmales</taxon>
        <taxon>Triparmaceae</taxon>
        <taxon>Triparma</taxon>
    </lineage>
</organism>
<evidence type="ECO:0000256" key="1">
    <source>
        <dbReference type="SAM" id="MobiDB-lite"/>
    </source>
</evidence>
<feature type="region of interest" description="Disordered" evidence="1">
    <location>
        <begin position="289"/>
        <end position="329"/>
    </location>
</feature>
<feature type="compositionally biased region" description="Basic and acidic residues" evidence="1">
    <location>
        <begin position="459"/>
        <end position="469"/>
    </location>
</feature>
<comment type="caution">
    <text evidence="2">The sequence shown here is derived from an EMBL/GenBank/DDBJ whole genome shotgun (WGS) entry which is preliminary data.</text>
</comment>
<feature type="region of interest" description="Disordered" evidence="1">
    <location>
        <begin position="141"/>
        <end position="177"/>
    </location>
</feature>
<feature type="compositionally biased region" description="Polar residues" evidence="1">
    <location>
        <begin position="141"/>
        <end position="156"/>
    </location>
</feature>
<proteinExistence type="predicted"/>
<dbReference type="AlphaFoldDB" id="A0A9W7AYY7"/>
<dbReference type="EMBL" id="BLQM01000252">
    <property type="protein sequence ID" value="GMH78525.1"/>
    <property type="molecule type" value="Genomic_DNA"/>
</dbReference>
<feature type="compositionally biased region" description="Low complexity" evidence="1">
    <location>
        <begin position="158"/>
        <end position="173"/>
    </location>
</feature>
<name>A0A9W7AYY7_9STRA</name>
<gene>
    <name evidence="2" type="ORF">TL16_g07835</name>
</gene>
<evidence type="ECO:0000313" key="2">
    <source>
        <dbReference type="EMBL" id="GMH78525.1"/>
    </source>
</evidence>
<dbReference type="Proteomes" id="UP001162640">
    <property type="component" value="Unassembled WGS sequence"/>
</dbReference>
<accession>A0A9W7AYY7</accession>
<feature type="compositionally biased region" description="Basic residues" evidence="1">
    <location>
        <begin position="299"/>
        <end position="319"/>
    </location>
</feature>